<evidence type="ECO:0000256" key="3">
    <source>
        <dbReference type="ARBA" id="ARBA00023002"/>
    </source>
</evidence>
<accession>A0A167NI34</accession>
<dbReference type="PANTHER" id="PTHR45348">
    <property type="entry name" value="HYPOTHETICAL OXIDOREDUCTASE (EUROFUNG)"/>
    <property type="match status" value="1"/>
</dbReference>
<dbReference type="Gene3D" id="3.90.180.10">
    <property type="entry name" value="Medium-chain alcohol dehydrogenases, catalytic domain"/>
    <property type="match status" value="1"/>
</dbReference>
<dbReference type="InterPro" id="IPR020843">
    <property type="entry name" value="ER"/>
</dbReference>
<evidence type="ECO:0000313" key="6">
    <source>
        <dbReference type="Proteomes" id="UP000076874"/>
    </source>
</evidence>
<dbReference type="PANTHER" id="PTHR45348:SF2">
    <property type="entry name" value="ZINC-TYPE ALCOHOL DEHYDROGENASE-LIKE PROTEIN C2E1P3.01"/>
    <property type="match status" value="1"/>
</dbReference>
<dbReference type="CDD" id="cd08249">
    <property type="entry name" value="enoyl_reductase_like"/>
    <property type="match status" value="1"/>
</dbReference>
<dbReference type="Gene3D" id="3.40.50.720">
    <property type="entry name" value="NAD(P)-binding Rossmann-like Domain"/>
    <property type="match status" value="1"/>
</dbReference>
<sequence>MTSSPPPGVPATTRAVVIRGKGDVGIDDAVPTPRLREGYVLVRTTAVALNPTDWKHVDFAMGGDPTGARVGCDYAGIVKAVGPGVTTFKPGDRIAGGVHGANQSQHEDGAFAEYIAAKADIAFKIPDTMTDTDASTLGLGVTTVAQGLFQELKLNLPSDPVTTGEPILISGGATATGILGIQFAKQAGYRVLATASPKQFAYLQSLGVDAGDLADYHAGAQACAETLAAAAREHRNPGHVPLTKAWDCVASPETTELCARTLAATTGAASLHYRSLLPVADDVVRRVDARIDNGYSYYYKAFGEAFTKAVPFAASPADHAFACDFWRLAAELITAARIVPAPAFVDQGGAGLEGVLAGLQTLKAGDVHGGKLVYTMV</sequence>
<evidence type="ECO:0000313" key="5">
    <source>
        <dbReference type="EMBL" id="OAA55576.1"/>
    </source>
</evidence>
<evidence type="ECO:0000256" key="2">
    <source>
        <dbReference type="ARBA" id="ARBA00008072"/>
    </source>
</evidence>
<proteinExistence type="inferred from homology"/>
<protein>
    <submittedName>
        <fullName evidence="5">Zinc-binding oxidoreductase</fullName>
    </submittedName>
</protein>
<dbReference type="InterPro" id="IPR047122">
    <property type="entry name" value="Trans-enoyl_RdTase-like"/>
</dbReference>
<dbReference type="SUPFAM" id="SSF50129">
    <property type="entry name" value="GroES-like"/>
    <property type="match status" value="1"/>
</dbReference>
<keyword evidence="6" id="KW-1185">Reference proteome</keyword>
<dbReference type="SMART" id="SM00829">
    <property type="entry name" value="PKS_ER"/>
    <property type="match status" value="1"/>
</dbReference>
<dbReference type="OrthoDB" id="48317at2759"/>
<dbReference type="GO" id="GO:0016651">
    <property type="term" value="F:oxidoreductase activity, acting on NAD(P)H"/>
    <property type="evidence" value="ECO:0007669"/>
    <property type="project" value="InterPro"/>
</dbReference>
<dbReference type="InterPro" id="IPR013154">
    <property type="entry name" value="ADH-like_N"/>
</dbReference>
<evidence type="ECO:0000259" key="4">
    <source>
        <dbReference type="SMART" id="SM00829"/>
    </source>
</evidence>
<comment type="caution">
    <text evidence="5">The sequence shown here is derived from an EMBL/GenBank/DDBJ whole genome shotgun (WGS) entry which is preliminary data.</text>
</comment>
<evidence type="ECO:0000256" key="1">
    <source>
        <dbReference type="ARBA" id="ARBA00005179"/>
    </source>
</evidence>
<dbReference type="STRING" id="1081102.A0A167NI34"/>
<reference evidence="5 6" key="1">
    <citation type="journal article" date="2016" name="Genome Biol. Evol.">
        <title>Divergent and convergent evolution of fungal pathogenicity.</title>
        <authorList>
            <person name="Shang Y."/>
            <person name="Xiao G."/>
            <person name="Zheng P."/>
            <person name="Cen K."/>
            <person name="Zhan S."/>
            <person name="Wang C."/>
        </authorList>
    </citation>
    <scope>NUCLEOTIDE SEQUENCE [LARGE SCALE GENOMIC DNA]</scope>
    <source>
        <strain evidence="5 6">RCEF 264</strain>
    </source>
</reference>
<dbReference type="SUPFAM" id="SSF51735">
    <property type="entry name" value="NAD(P)-binding Rossmann-fold domains"/>
    <property type="match status" value="1"/>
</dbReference>
<name>A0A167NI34_9HYPO</name>
<dbReference type="EMBL" id="AZHD01000019">
    <property type="protein sequence ID" value="OAA55576.1"/>
    <property type="molecule type" value="Genomic_DNA"/>
</dbReference>
<organism evidence="5 6">
    <name type="scientific">Niveomyces insectorum RCEF 264</name>
    <dbReference type="NCBI Taxonomy" id="1081102"/>
    <lineage>
        <taxon>Eukaryota</taxon>
        <taxon>Fungi</taxon>
        <taxon>Dikarya</taxon>
        <taxon>Ascomycota</taxon>
        <taxon>Pezizomycotina</taxon>
        <taxon>Sordariomycetes</taxon>
        <taxon>Hypocreomycetidae</taxon>
        <taxon>Hypocreales</taxon>
        <taxon>Cordycipitaceae</taxon>
        <taxon>Niveomyces</taxon>
    </lineage>
</organism>
<dbReference type="InterPro" id="IPR036291">
    <property type="entry name" value="NAD(P)-bd_dom_sf"/>
</dbReference>
<dbReference type="AlphaFoldDB" id="A0A167NI34"/>
<feature type="domain" description="Enoyl reductase (ER)" evidence="4">
    <location>
        <begin position="22"/>
        <end position="374"/>
    </location>
</feature>
<dbReference type="Proteomes" id="UP000076874">
    <property type="component" value="Unassembled WGS sequence"/>
</dbReference>
<comment type="pathway">
    <text evidence="1">Secondary metabolite biosynthesis.</text>
</comment>
<gene>
    <name evidence="5" type="ORF">SPI_08260</name>
</gene>
<comment type="similarity">
    <text evidence="2">Belongs to the zinc-containing alcohol dehydrogenase family.</text>
</comment>
<dbReference type="Pfam" id="PF08240">
    <property type="entry name" value="ADH_N"/>
    <property type="match status" value="1"/>
</dbReference>
<dbReference type="InterPro" id="IPR011032">
    <property type="entry name" value="GroES-like_sf"/>
</dbReference>
<keyword evidence="3" id="KW-0560">Oxidoreductase</keyword>